<gene>
    <name evidence="3" type="ORF">TWF696_009361</name>
</gene>
<sequence>MGLIAEWFRTVSLMGLLRLVAASLLASQNLELQDAPLVEFSDLWHQLGPFQIGTRETEWGSDPLERYGGFQALEPDGTSAFRSSLARNGTVEWTLAASVDKRRRAVSLSISFPDIDWDMMQSAYGWAGLQFQAWLRGHFDINPRMERDGCGFAIHTKQVQEFWVDGDHYFGGDVYGYGKAPVVLRLDKERKRHVIDIRVFNGIRMFGGRKPPKVDIELTLVHLCETLDIIEDASVFPDIVRGKPAGEYASLAIRNNGKVPLEIIGASSDNDIAELKLVKAITIAPSQTRPVRLKLSTKGSLEVLHGCLVFKPSVAEEAIKKFQIPLASLAEPYAPHKYAYAHPAGIVSYGVIRPPSLKSGCAKSEKLPILLSLHGAGVDTNSAMSRNSFDALPGLCAWLIIPSGVTPWSGDDWHAWGMADVEAAIAAIPDWMDHVEWDGPGVDLNRWFVSGHSNGGQGAWYTLIHRNDKVIGGSPISGYLSIPGYVPYVLWQELEPRALSVLQASMNTYRLDLLVDNLAGVPIFQEHGEADDNVPVFHSRRMFELLHDTTQLIDLHNIGYNELPRTGHWFDGIMTYGAMGDFLSKFFEKPRRLPHLSTSFTVVAGSPGAMSTRGGLQILQLSDPNTFGRLKINIERTNIWRITTTNVRRFELNLELAKLRTSMEPAGIIIDGNELPFIAHDGVAGFVLGDNGWTQLNNHLWKTSERHGLQLGGLQAILNSRGSIKIKPQCDGELSLECYNKAMEISQNLFQYYSADTELLSSTERQEHDGNGNMVVIGRFNRSYLPDALQASFPVSQAEDGTITFRLATGETTIYSNQPGLGLILLFPLPGTERVGIWIWGSDEDGLRRAARLFPIRTGVSQPDFILLGPDSGWKGAAGALALGVFDSKWQIAPSYFRRE</sequence>
<feature type="signal peptide" evidence="2">
    <location>
        <begin position="1"/>
        <end position="22"/>
    </location>
</feature>
<evidence type="ECO:0008006" key="5">
    <source>
        <dbReference type="Google" id="ProtNLM"/>
    </source>
</evidence>
<feature type="chain" id="PRO_5043799199" description="Peptidase S9 prolyl oligopeptidase catalytic domain-containing protein" evidence="2">
    <location>
        <begin position="23"/>
        <end position="900"/>
    </location>
</feature>
<dbReference type="InterPro" id="IPR050955">
    <property type="entry name" value="Plant_Biomass_Hydrol_Est"/>
</dbReference>
<dbReference type="PANTHER" id="PTHR43037">
    <property type="entry name" value="UNNAMED PRODUCT-RELATED"/>
    <property type="match status" value="1"/>
</dbReference>
<organism evidence="3 4">
    <name type="scientific">Orbilia brochopaga</name>
    <dbReference type="NCBI Taxonomy" id="3140254"/>
    <lineage>
        <taxon>Eukaryota</taxon>
        <taxon>Fungi</taxon>
        <taxon>Dikarya</taxon>
        <taxon>Ascomycota</taxon>
        <taxon>Pezizomycotina</taxon>
        <taxon>Orbiliomycetes</taxon>
        <taxon>Orbiliales</taxon>
        <taxon>Orbiliaceae</taxon>
        <taxon>Orbilia</taxon>
    </lineage>
</organism>
<dbReference type="Proteomes" id="UP001375240">
    <property type="component" value="Unassembled WGS sequence"/>
</dbReference>
<name>A0AAV9UH59_9PEZI</name>
<evidence type="ECO:0000256" key="1">
    <source>
        <dbReference type="ARBA" id="ARBA00022729"/>
    </source>
</evidence>
<dbReference type="InterPro" id="IPR029058">
    <property type="entry name" value="AB_hydrolase_fold"/>
</dbReference>
<dbReference type="Gene3D" id="3.40.50.1820">
    <property type="entry name" value="alpha/beta hydrolase"/>
    <property type="match status" value="1"/>
</dbReference>
<reference evidence="3 4" key="1">
    <citation type="submission" date="2019-10" db="EMBL/GenBank/DDBJ databases">
        <authorList>
            <person name="Palmer J.M."/>
        </authorList>
    </citation>
    <scope>NUCLEOTIDE SEQUENCE [LARGE SCALE GENOMIC DNA]</scope>
    <source>
        <strain evidence="3 4">TWF696</strain>
    </source>
</reference>
<dbReference type="EMBL" id="JAVHNQ010000008">
    <property type="protein sequence ID" value="KAK6341052.1"/>
    <property type="molecule type" value="Genomic_DNA"/>
</dbReference>
<evidence type="ECO:0000256" key="2">
    <source>
        <dbReference type="SAM" id="SignalP"/>
    </source>
</evidence>
<proteinExistence type="predicted"/>
<evidence type="ECO:0000313" key="4">
    <source>
        <dbReference type="Proteomes" id="UP001375240"/>
    </source>
</evidence>
<protein>
    <recommendedName>
        <fullName evidence="5">Peptidase S9 prolyl oligopeptidase catalytic domain-containing protein</fullName>
    </recommendedName>
</protein>
<dbReference type="PANTHER" id="PTHR43037:SF4">
    <property type="entry name" value="PEPTIDASE S9 PROLYL OLIGOPEPTIDASE CATALYTIC DOMAIN-CONTAINING PROTEIN"/>
    <property type="match status" value="1"/>
</dbReference>
<dbReference type="SUPFAM" id="SSF53474">
    <property type="entry name" value="alpha/beta-Hydrolases"/>
    <property type="match status" value="1"/>
</dbReference>
<keyword evidence="1 2" id="KW-0732">Signal</keyword>
<keyword evidence="4" id="KW-1185">Reference proteome</keyword>
<dbReference type="AlphaFoldDB" id="A0AAV9UH59"/>
<accession>A0AAV9UH59</accession>
<evidence type="ECO:0000313" key="3">
    <source>
        <dbReference type="EMBL" id="KAK6341052.1"/>
    </source>
</evidence>
<comment type="caution">
    <text evidence="3">The sequence shown here is derived from an EMBL/GenBank/DDBJ whole genome shotgun (WGS) entry which is preliminary data.</text>
</comment>